<dbReference type="PRINTS" id="PR00368">
    <property type="entry name" value="FADPNR"/>
</dbReference>
<dbReference type="RefSeq" id="WP_377790515.1">
    <property type="nucleotide sequence ID" value="NZ_JBHLYQ010000168.1"/>
</dbReference>
<keyword evidence="4" id="KW-1185">Reference proteome</keyword>
<dbReference type="InterPro" id="IPR036188">
    <property type="entry name" value="FAD/NAD-bd_sf"/>
</dbReference>
<dbReference type="Proteomes" id="UP001589788">
    <property type="component" value="Unassembled WGS sequence"/>
</dbReference>
<dbReference type="Gene3D" id="3.90.660.50">
    <property type="match status" value="1"/>
</dbReference>
<protein>
    <submittedName>
        <fullName evidence="3">FAD-dependent oxidoreductase</fullName>
    </submittedName>
</protein>
<evidence type="ECO:0000256" key="1">
    <source>
        <dbReference type="SAM" id="MobiDB-lite"/>
    </source>
</evidence>
<proteinExistence type="predicted"/>
<dbReference type="EMBL" id="JBHLYQ010000168">
    <property type="protein sequence ID" value="MFC0082847.1"/>
    <property type="molecule type" value="Genomic_DNA"/>
</dbReference>
<feature type="domain" description="Amine oxidase" evidence="2">
    <location>
        <begin position="47"/>
        <end position="299"/>
    </location>
</feature>
<sequence length="458" mass="47040">MRSTSDQASRRGVTARGASASCPRDETEEAPVSDRFEVDVAVVGGGLAGLVAAVAAARRGMSVVLCDTRAVGGRARSDRRDGFVLNQGPRALFRGGVGTSVLSRLGVSFSGSPPSRAASGYSETTGEMTRLPVSAGSLLRSRALGAIDKMRLASLLSTLSRHQRAGLDSVSAAEWIASLGLSSRGSAVVSALTRVATYAGDLERISADAAVSQVQLALRGVIYLDGGWQSLVDGLVAVATSCRVTLLEGERATALHTRADGFLEVRTPARAVQAASVVLAVGSPGAARALLPRPPAWDLGPPGTAACLDLGLRRVPAVRVAYGLDEPLYLSTHSPAAELAPPGRAVVHVLRYGARSSRDDEAQLWALARRCGIGEGDVVVERFLHEMPVCHALPRPGSGFGGRPAVDATGTVGVFLAGDWVGPVGLLADASLASGEAAGIAAAHASGRRALAGATLWR</sequence>
<evidence type="ECO:0000313" key="3">
    <source>
        <dbReference type="EMBL" id="MFC0082847.1"/>
    </source>
</evidence>
<feature type="region of interest" description="Disordered" evidence="1">
    <location>
        <begin position="1"/>
        <end position="31"/>
    </location>
</feature>
<evidence type="ECO:0000313" key="4">
    <source>
        <dbReference type="Proteomes" id="UP001589788"/>
    </source>
</evidence>
<dbReference type="Pfam" id="PF01593">
    <property type="entry name" value="Amino_oxidase"/>
    <property type="match status" value="1"/>
</dbReference>
<name>A0ABV6C783_9ACTN</name>
<organism evidence="3 4">
    <name type="scientific">Aciditerrimonas ferrireducens</name>
    <dbReference type="NCBI Taxonomy" id="667306"/>
    <lineage>
        <taxon>Bacteria</taxon>
        <taxon>Bacillati</taxon>
        <taxon>Actinomycetota</taxon>
        <taxon>Acidimicrobiia</taxon>
        <taxon>Acidimicrobiales</taxon>
        <taxon>Acidimicrobiaceae</taxon>
        <taxon>Aciditerrimonas</taxon>
    </lineage>
</organism>
<gene>
    <name evidence="3" type="ORF">ACFFRE_11970</name>
</gene>
<accession>A0ABV6C783</accession>
<dbReference type="SUPFAM" id="SSF51905">
    <property type="entry name" value="FAD/NAD(P)-binding domain"/>
    <property type="match status" value="1"/>
</dbReference>
<dbReference type="InterPro" id="IPR002937">
    <property type="entry name" value="Amino_oxidase"/>
</dbReference>
<reference evidence="3 4" key="1">
    <citation type="submission" date="2024-09" db="EMBL/GenBank/DDBJ databases">
        <authorList>
            <person name="Sun Q."/>
            <person name="Mori K."/>
        </authorList>
    </citation>
    <scope>NUCLEOTIDE SEQUENCE [LARGE SCALE GENOMIC DNA]</scope>
    <source>
        <strain evidence="3 4">JCM 15389</strain>
    </source>
</reference>
<dbReference type="InterPro" id="IPR050464">
    <property type="entry name" value="Zeta_carotene_desat/Oxidored"/>
</dbReference>
<dbReference type="Gene3D" id="3.50.50.60">
    <property type="entry name" value="FAD/NAD(P)-binding domain"/>
    <property type="match status" value="1"/>
</dbReference>
<evidence type="ECO:0000259" key="2">
    <source>
        <dbReference type="Pfam" id="PF01593"/>
    </source>
</evidence>
<comment type="caution">
    <text evidence="3">The sequence shown here is derived from an EMBL/GenBank/DDBJ whole genome shotgun (WGS) entry which is preliminary data.</text>
</comment>
<dbReference type="PANTHER" id="PTHR42923">
    <property type="entry name" value="PROTOPORPHYRINOGEN OXIDASE"/>
    <property type="match status" value="1"/>
</dbReference>